<proteinExistence type="predicted"/>
<evidence type="ECO:0000256" key="1">
    <source>
        <dbReference type="SAM" id="SignalP"/>
    </source>
</evidence>
<dbReference type="Proteomes" id="UP000184212">
    <property type="component" value="Unassembled WGS sequence"/>
</dbReference>
<sequence length="287" mass="29565">MKKIFKTLLCLTLFGLLLTSCSKDSENDTPVAPAGKFIAKVDGTSFEADGAAQIYNNVIIVAGQMGTKTISVTVTKGVVGTYDVKGTALGVTPDAEINYSPDGKTVSSSVFAAGETVGTVTITEIDQVNKTVSGTFSSKVIPASTGSIADITSGSFTKIPYVTTPASTLTAKIDGTPFAATIVASQRGFGELVINAQSLNGAQIISLSVSDAITPGTYAIGEPGSEAYALYTVSSNIFMSDTGTITITTHNTTTKRIEGTFSFTADPISAEGDGHALTEGTFAVTYR</sequence>
<feature type="signal peptide" evidence="1">
    <location>
        <begin position="1"/>
        <end position="25"/>
    </location>
</feature>
<accession>A0A1M5MRQ1</accession>
<keyword evidence="3" id="KW-1185">Reference proteome</keyword>
<protein>
    <submittedName>
        <fullName evidence="2">Uncharacterized protein</fullName>
    </submittedName>
</protein>
<keyword evidence="1" id="KW-0732">Signal</keyword>
<name>A0A1M5MRQ1_9BACT</name>
<dbReference type="OrthoDB" id="1399177at2"/>
<dbReference type="AlphaFoldDB" id="A0A1M5MRQ1"/>
<dbReference type="PROSITE" id="PS51257">
    <property type="entry name" value="PROKAR_LIPOPROTEIN"/>
    <property type="match status" value="1"/>
</dbReference>
<dbReference type="InterPro" id="IPR046219">
    <property type="entry name" value="DUF6252"/>
</dbReference>
<feature type="chain" id="PRO_5013382163" evidence="1">
    <location>
        <begin position="26"/>
        <end position="287"/>
    </location>
</feature>
<gene>
    <name evidence="2" type="ORF">SAMN04488109_1904</name>
</gene>
<evidence type="ECO:0000313" key="3">
    <source>
        <dbReference type="Proteomes" id="UP000184212"/>
    </source>
</evidence>
<dbReference type="Pfam" id="PF19765">
    <property type="entry name" value="DUF6252"/>
    <property type="match status" value="2"/>
</dbReference>
<reference evidence="2 3" key="1">
    <citation type="submission" date="2016-11" db="EMBL/GenBank/DDBJ databases">
        <authorList>
            <person name="Jaros S."/>
            <person name="Januszkiewicz K."/>
            <person name="Wedrychowicz H."/>
        </authorList>
    </citation>
    <scope>NUCLEOTIDE SEQUENCE [LARGE SCALE GENOMIC DNA]</scope>
    <source>
        <strain evidence="2 3">DSM 24574</strain>
    </source>
</reference>
<organism evidence="2 3">
    <name type="scientific">Chryseolinea serpens</name>
    <dbReference type="NCBI Taxonomy" id="947013"/>
    <lineage>
        <taxon>Bacteria</taxon>
        <taxon>Pseudomonadati</taxon>
        <taxon>Bacteroidota</taxon>
        <taxon>Cytophagia</taxon>
        <taxon>Cytophagales</taxon>
        <taxon>Fulvivirgaceae</taxon>
        <taxon>Chryseolinea</taxon>
    </lineage>
</organism>
<dbReference type="EMBL" id="FQWQ01000001">
    <property type="protein sequence ID" value="SHG80100.1"/>
    <property type="molecule type" value="Genomic_DNA"/>
</dbReference>
<evidence type="ECO:0000313" key="2">
    <source>
        <dbReference type="EMBL" id="SHG80100.1"/>
    </source>
</evidence>
<dbReference type="RefSeq" id="WP_073133100.1">
    <property type="nucleotide sequence ID" value="NZ_FQWQ01000001.1"/>
</dbReference>
<dbReference type="STRING" id="947013.SAMN04488109_1904"/>